<accession>A0AAV4S1C7</accession>
<dbReference type="Proteomes" id="UP001054837">
    <property type="component" value="Unassembled WGS sequence"/>
</dbReference>
<keyword evidence="3" id="KW-1185">Reference proteome</keyword>
<reference evidence="2 3" key="1">
    <citation type="submission" date="2021-06" db="EMBL/GenBank/DDBJ databases">
        <title>Caerostris darwini draft genome.</title>
        <authorList>
            <person name="Kono N."/>
            <person name="Arakawa K."/>
        </authorList>
    </citation>
    <scope>NUCLEOTIDE SEQUENCE [LARGE SCALE GENOMIC DNA]</scope>
</reference>
<evidence type="ECO:0000313" key="3">
    <source>
        <dbReference type="Proteomes" id="UP001054837"/>
    </source>
</evidence>
<feature type="region of interest" description="Disordered" evidence="1">
    <location>
        <begin position="73"/>
        <end position="95"/>
    </location>
</feature>
<organism evidence="2 3">
    <name type="scientific">Caerostris darwini</name>
    <dbReference type="NCBI Taxonomy" id="1538125"/>
    <lineage>
        <taxon>Eukaryota</taxon>
        <taxon>Metazoa</taxon>
        <taxon>Ecdysozoa</taxon>
        <taxon>Arthropoda</taxon>
        <taxon>Chelicerata</taxon>
        <taxon>Arachnida</taxon>
        <taxon>Araneae</taxon>
        <taxon>Araneomorphae</taxon>
        <taxon>Entelegynae</taxon>
        <taxon>Araneoidea</taxon>
        <taxon>Araneidae</taxon>
        <taxon>Caerostris</taxon>
    </lineage>
</organism>
<evidence type="ECO:0000313" key="2">
    <source>
        <dbReference type="EMBL" id="GIY27490.1"/>
    </source>
</evidence>
<name>A0AAV4S1C7_9ARAC</name>
<evidence type="ECO:0000256" key="1">
    <source>
        <dbReference type="SAM" id="MobiDB-lite"/>
    </source>
</evidence>
<gene>
    <name evidence="2" type="ORF">CDAR_33671</name>
</gene>
<sequence length="95" mass="10621">MPADPRKAFRQNNSHLSYGFRTLQKKECMEEQKVLALSHHEEWEGRGRQKKIALAADGFSSSGGKLINNLESEGLASRDTQNNSFKGSFPSLIPD</sequence>
<dbReference type="EMBL" id="BPLQ01007063">
    <property type="protein sequence ID" value="GIY27490.1"/>
    <property type="molecule type" value="Genomic_DNA"/>
</dbReference>
<dbReference type="AlphaFoldDB" id="A0AAV4S1C7"/>
<comment type="caution">
    <text evidence="2">The sequence shown here is derived from an EMBL/GenBank/DDBJ whole genome shotgun (WGS) entry which is preliminary data.</text>
</comment>
<proteinExistence type="predicted"/>
<protein>
    <submittedName>
        <fullName evidence="2">Uncharacterized protein</fullName>
    </submittedName>
</protein>